<dbReference type="AlphaFoldDB" id="A0A1R4I1K0"/>
<proteinExistence type="predicted"/>
<reference evidence="1 2" key="1">
    <citation type="submission" date="2017-02" db="EMBL/GenBank/DDBJ databases">
        <authorList>
            <person name="Dridi B."/>
        </authorList>
    </citation>
    <scope>NUCLEOTIDE SEQUENCE [LARGE SCALE GENOMIC DNA]</scope>
    <source>
        <strain evidence="1 2">JB380</strain>
    </source>
</reference>
<sequence>MCHVERLKTSSINIITGAPFGALFYTQNKAKSVLMLMINIVIY</sequence>
<accession>A0A1R4I1K0</accession>
<comment type="caution">
    <text evidence="1">The sequence shown here is derived from an EMBL/GenBank/DDBJ whole genome shotgun (WGS) entry which is preliminary data.</text>
</comment>
<gene>
    <name evidence="1" type="ORF">CZ787_11700</name>
</gene>
<evidence type="ECO:0000313" key="2">
    <source>
        <dbReference type="Proteomes" id="UP000196331"/>
    </source>
</evidence>
<organism evidence="1 2">
    <name type="scientific">Halomonas citrativorans</name>
    <dbReference type="NCBI Taxonomy" id="2742612"/>
    <lineage>
        <taxon>Bacteria</taxon>
        <taxon>Pseudomonadati</taxon>
        <taxon>Pseudomonadota</taxon>
        <taxon>Gammaproteobacteria</taxon>
        <taxon>Oceanospirillales</taxon>
        <taxon>Halomonadaceae</taxon>
        <taxon>Halomonas</taxon>
    </lineage>
</organism>
<evidence type="ECO:0000313" key="1">
    <source>
        <dbReference type="EMBL" id="SJN13751.1"/>
    </source>
</evidence>
<dbReference type="EMBL" id="FUKM01000048">
    <property type="protein sequence ID" value="SJN13751.1"/>
    <property type="molecule type" value="Genomic_DNA"/>
</dbReference>
<name>A0A1R4I1K0_9GAMM</name>
<protein>
    <submittedName>
        <fullName evidence="1">Uncharacterized protein</fullName>
    </submittedName>
</protein>
<dbReference type="Proteomes" id="UP000196331">
    <property type="component" value="Unassembled WGS sequence"/>
</dbReference>